<dbReference type="PROSITE" id="PS50112">
    <property type="entry name" value="PAS"/>
    <property type="match status" value="4"/>
</dbReference>
<evidence type="ECO:0000256" key="1">
    <source>
        <dbReference type="ARBA" id="ARBA00000085"/>
    </source>
</evidence>
<feature type="domain" description="Histidine kinase" evidence="7">
    <location>
        <begin position="960"/>
        <end position="1174"/>
    </location>
</feature>
<dbReference type="Pfam" id="PF02518">
    <property type="entry name" value="HATPase_c"/>
    <property type="match status" value="1"/>
</dbReference>
<dbReference type="PRINTS" id="PR00344">
    <property type="entry name" value="BCTRLSENSOR"/>
</dbReference>
<dbReference type="SUPFAM" id="SSF55785">
    <property type="entry name" value="PYP-like sensor domain (PAS domain)"/>
    <property type="match status" value="5"/>
</dbReference>
<dbReference type="InterPro" id="IPR036890">
    <property type="entry name" value="HATPase_C_sf"/>
</dbReference>
<evidence type="ECO:0000256" key="4">
    <source>
        <dbReference type="ARBA" id="ARBA00022679"/>
    </source>
</evidence>
<sequence length="1181" mass="135695">MSVFTKQLNILVVEDNPGDFFLIEEYLSDDVLLHNIFHVRTLTELKTKLLTDPTFDIILLDLSLPDGSGETLVKEVLGVAQDIPVVVLTGYADKDFGIKSLSLGVADYLLKDELSASLLTKTTLYSIERRRINGVLQESEKRYKELFHFNPVPMWVYEVSSLQFLDVNQAAVAHYGYSKEEFLKMTILDIRPKESLPELKKTIDTIKTQGSSPKRIWRHLKKNGELIYVEIEGDMFEYSGKKARLILANDITEKLEVENALKQSEQRFRALVQDGADLMTIIGRDGKFRYVSPNHETIVGYRPIDLLYTKVVDFIHEEDKQWMLLAVSSFKLRKSITVQPYRFRHANGSWIWLETTITNLLNDPAIKGIVSNSRDISKRLEAEKQLKQTNERYEAVAQATSDAIWDCDLRTKKTFIAGNGYKKLFGYPYVNEYLDMDFWEQHLHPEDRDKAMKALGESLAEARSQCSSEYRFLKADGDYAHVHDRAFIIYENKQPVRVLGAMQDITTRKYQESILEIEKEIYAYNATAGVPLDFILEKLIHDIETLIPNSLCSIVKLKDGKTLHHIAGNSIPVKYIMAIDGMTIGPQVGSCGTAMYMGKSVIVTDIENDPLWKDYKIVATTNNLYACWSIPIRKGDGEIIGSFATYYHTKKSPKPYEISFIERAANLVGVLLENKEASEKVKQSKERYDIVMKATSDTIWDLDIIKNRITYNKGIHKVFGYNLDHMEVENVQNWWKQCIHPEDLKKVTDTLNDVFEERKSIIQVEYRFKCADGTYKYVLDRGFIIADNDHNPVRIIGAMQDISRRKEEENRLRLLESVITNATDAVLITEAEPLNEPGPAIVYVNDAFTKMTGYTRDEVIGKSPRFLQGKNTSRADLDRLKTALTNWESCELELVNYKKNGEEFWINLSVAPMADNIGIYTHWIAIQRDITERKNREIEREQLIKELNNSNEDLRHFSYITSHNFKAPLSNLIGFLNLIDEIPIENPVLTQIIQGFKTSTHLLNDTINDLIKILVIRDSDSIALHNISFAKMMQQVITQVQNLVNESDAEIKTNFRSAPSVVFNETYLESILLNLLTNAIKYRAYDRPLKINITTKHETEYVVLFFEDNGIGVDLERHREKIFGLYQKFHDRPNSKGMGLYLIKSQLETLGGNIDVESTVDVGTRFILKFKLRNDKKTILH</sequence>
<dbReference type="SUPFAM" id="SSF55781">
    <property type="entry name" value="GAF domain-like"/>
    <property type="match status" value="1"/>
</dbReference>
<dbReference type="Gene3D" id="3.30.450.20">
    <property type="entry name" value="PAS domain"/>
    <property type="match status" value="5"/>
</dbReference>
<dbReference type="InterPro" id="IPR001789">
    <property type="entry name" value="Sig_transdc_resp-reg_receiver"/>
</dbReference>
<proteinExistence type="predicted"/>
<evidence type="ECO:0000313" key="12">
    <source>
        <dbReference type="Proteomes" id="UP001597510"/>
    </source>
</evidence>
<feature type="domain" description="PAS" evidence="9">
    <location>
        <begin position="811"/>
        <end position="863"/>
    </location>
</feature>
<dbReference type="SUPFAM" id="SSF47384">
    <property type="entry name" value="Homodimeric domain of signal transducing histidine kinase"/>
    <property type="match status" value="1"/>
</dbReference>
<dbReference type="InterPro" id="IPR013655">
    <property type="entry name" value="PAS_fold_3"/>
</dbReference>
<comment type="caution">
    <text evidence="11">The sequence shown here is derived from an EMBL/GenBank/DDBJ whole genome shotgun (WGS) entry which is preliminary data.</text>
</comment>
<dbReference type="Pfam" id="PF08447">
    <property type="entry name" value="PAS_3"/>
    <property type="match status" value="4"/>
</dbReference>
<dbReference type="InterPro" id="IPR011006">
    <property type="entry name" value="CheY-like_superfamily"/>
</dbReference>
<dbReference type="EC" id="2.7.13.3" evidence="2"/>
<dbReference type="SMART" id="SM00065">
    <property type="entry name" value="GAF"/>
    <property type="match status" value="1"/>
</dbReference>
<dbReference type="Pfam" id="PF13426">
    <property type="entry name" value="PAS_9"/>
    <property type="match status" value="1"/>
</dbReference>
<feature type="domain" description="PAS" evidence="9">
    <location>
        <begin position="264"/>
        <end position="321"/>
    </location>
</feature>
<evidence type="ECO:0000259" key="9">
    <source>
        <dbReference type="PROSITE" id="PS50112"/>
    </source>
</evidence>
<feature type="domain" description="PAS" evidence="9">
    <location>
        <begin position="139"/>
        <end position="210"/>
    </location>
</feature>
<keyword evidence="5" id="KW-0418">Kinase</keyword>
<dbReference type="Gene3D" id="3.40.50.2300">
    <property type="match status" value="1"/>
</dbReference>
<feature type="domain" description="PAC" evidence="10">
    <location>
        <begin position="888"/>
        <end position="942"/>
    </location>
</feature>
<dbReference type="PROSITE" id="PS50110">
    <property type="entry name" value="RESPONSE_REGULATORY"/>
    <property type="match status" value="1"/>
</dbReference>
<dbReference type="Pfam" id="PF13185">
    <property type="entry name" value="GAF_2"/>
    <property type="match status" value="1"/>
</dbReference>
<dbReference type="InterPro" id="IPR005467">
    <property type="entry name" value="His_kinase_dom"/>
</dbReference>
<dbReference type="EMBL" id="JBHULC010000003">
    <property type="protein sequence ID" value="MFD2519747.1"/>
    <property type="molecule type" value="Genomic_DNA"/>
</dbReference>
<dbReference type="Gene3D" id="1.10.287.130">
    <property type="match status" value="1"/>
</dbReference>
<evidence type="ECO:0000256" key="3">
    <source>
        <dbReference type="ARBA" id="ARBA00022553"/>
    </source>
</evidence>
<evidence type="ECO:0000256" key="6">
    <source>
        <dbReference type="PROSITE-ProRule" id="PRU00169"/>
    </source>
</evidence>
<feature type="domain" description="PAC" evidence="10">
    <location>
        <begin position="337"/>
        <end position="388"/>
    </location>
</feature>
<dbReference type="Proteomes" id="UP001597510">
    <property type="component" value="Unassembled WGS sequence"/>
</dbReference>
<dbReference type="SMART" id="SM00086">
    <property type="entry name" value="PAC"/>
    <property type="match status" value="5"/>
</dbReference>
<dbReference type="PROSITE" id="PS50113">
    <property type="entry name" value="PAC"/>
    <property type="match status" value="4"/>
</dbReference>
<comment type="catalytic activity">
    <reaction evidence="1">
        <text>ATP + protein L-histidine = ADP + protein N-phospho-L-histidine.</text>
        <dbReference type="EC" id="2.7.13.3"/>
    </reaction>
</comment>
<dbReference type="InterPro" id="IPR004358">
    <property type="entry name" value="Sig_transdc_His_kin-like_C"/>
</dbReference>
<dbReference type="Pfam" id="PF00072">
    <property type="entry name" value="Response_reg"/>
    <property type="match status" value="1"/>
</dbReference>
<reference evidence="12" key="1">
    <citation type="journal article" date="2019" name="Int. J. Syst. Evol. Microbiol.">
        <title>The Global Catalogue of Microorganisms (GCM) 10K type strain sequencing project: providing services to taxonomists for standard genome sequencing and annotation.</title>
        <authorList>
            <consortium name="The Broad Institute Genomics Platform"/>
            <consortium name="The Broad Institute Genome Sequencing Center for Infectious Disease"/>
            <person name="Wu L."/>
            <person name="Ma J."/>
        </authorList>
    </citation>
    <scope>NUCLEOTIDE SEQUENCE [LARGE SCALE GENOMIC DNA]</scope>
    <source>
        <strain evidence="12">KCTC 52344</strain>
    </source>
</reference>
<feature type="modified residue" description="4-aspartylphosphate" evidence="6">
    <location>
        <position position="61"/>
    </location>
</feature>
<evidence type="ECO:0000313" key="11">
    <source>
        <dbReference type="EMBL" id="MFD2519747.1"/>
    </source>
</evidence>
<organism evidence="11 12">
    <name type="scientific">Emticicia soli</name>
    <dbReference type="NCBI Taxonomy" id="2027878"/>
    <lineage>
        <taxon>Bacteria</taxon>
        <taxon>Pseudomonadati</taxon>
        <taxon>Bacteroidota</taxon>
        <taxon>Cytophagia</taxon>
        <taxon>Cytophagales</taxon>
        <taxon>Leadbetterellaceae</taxon>
        <taxon>Emticicia</taxon>
    </lineage>
</organism>
<feature type="domain" description="PAS" evidence="9">
    <location>
        <begin position="684"/>
        <end position="758"/>
    </location>
</feature>
<evidence type="ECO:0000259" key="7">
    <source>
        <dbReference type="PROSITE" id="PS50109"/>
    </source>
</evidence>
<protein>
    <recommendedName>
        <fullName evidence="2">histidine kinase</fullName>
        <ecNumber evidence="2">2.7.13.3</ecNumber>
    </recommendedName>
</protein>
<evidence type="ECO:0000259" key="8">
    <source>
        <dbReference type="PROSITE" id="PS50110"/>
    </source>
</evidence>
<evidence type="ECO:0000256" key="5">
    <source>
        <dbReference type="ARBA" id="ARBA00022777"/>
    </source>
</evidence>
<dbReference type="PROSITE" id="PS50109">
    <property type="entry name" value="HIS_KIN"/>
    <property type="match status" value="1"/>
</dbReference>
<dbReference type="InterPro" id="IPR029016">
    <property type="entry name" value="GAF-like_dom_sf"/>
</dbReference>
<keyword evidence="3 6" id="KW-0597">Phosphoprotein</keyword>
<feature type="domain" description="PAC" evidence="10">
    <location>
        <begin position="762"/>
        <end position="814"/>
    </location>
</feature>
<dbReference type="InterPro" id="IPR003594">
    <property type="entry name" value="HATPase_dom"/>
</dbReference>
<dbReference type="Gene3D" id="3.30.450.40">
    <property type="match status" value="1"/>
</dbReference>
<evidence type="ECO:0000259" key="10">
    <source>
        <dbReference type="PROSITE" id="PS50113"/>
    </source>
</evidence>
<evidence type="ECO:0000256" key="2">
    <source>
        <dbReference type="ARBA" id="ARBA00012438"/>
    </source>
</evidence>
<keyword evidence="12" id="KW-1185">Reference proteome</keyword>
<dbReference type="CDD" id="cd00156">
    <property type="entry name" value="REC"/>
    <property type="match status" value="1"/>
</dbReference>
<dbReference type="InterPro" id="IPR000014">
    <property type="entry name" value="PAS"/>
</dbReference>
<dbReference type="SUPFAM" id="SSF52172">
    <property type="entry name" value="CheY-like"/>
    <property type="match status" value="1"/>
</dbReference>
<keyword evidence="4" id="KW-0808">Transferase</keyword>
<accession>A0ABW5J3X1</accession>
<dbReference type="InterPro" id="IPR003661">
    <property type="entry name" value="HisK_dim/P_dom"/>
</dbReference>
<name>A0ABW5J3X1_9BACT</name>
<dbReference type="SMART" id="SM00387">
    <property type="entry name" value="HATPase_c"/>
    <property type="match status" value="1"/>
</dbReference>
<dbReference type="InterPro" id="IPR003018">
    <property type="entry name" value="GAF"/>
</dbReference>
<dbReference type="InterPro" id="IPR001610">
    <property type="entry name" value="PAC"/>
</dbReference>
<dbReference type="InterPro" id="IPR036097">
    <property type="entry name" value="HisK_dim/P_sf"/>
</dbReference>
<dbReference type="PANTHER" id="PTHR43304:SF1">
    <property type="entry name" value="PAC DOMAIN-CONTAINING PROTEIN"/>
    <property type="match status" value="1"/>
</dbReference>
<dbReference type="NCBIfam" id="TIGR00229">
    <property type="entry name" value="sensory_box"/>
    <property type="match status" value="5"/>
</dbReference>
<dbReference type="SUPFAM" id="SSF55874">
    <property type="entry name" value="ATPase domain of HSP90 chaperone/DNA topoisomerase II/histidine kinase"/>
    <property type="match status" value="1"/>
</dbReference>
<dbReference type="RefSeq" id="WP_340236397.1">
    <property type="nucleotide sequence ID" value="NZ_JBBEWC010000006.1"/>
</dbReference>
<dbReference type="SMART" id="SM00091">
    <property type="entry name" value="PAS"/>
    <property type="match status" value="5"/>
</dbReference>
<dbReference type="InterPro" id="IPR000700">
    <property type="entry name" value="PAS-assoc_C"/>
</dbReference>
<feature type="domain" description="Response regulatory" evidence="8">
    <location>
        <begin position="9"/>
        <end position="126"/>
    </location>
</feature>
<dbReference type="Gene3D" id="3.30.565.10">
    <property type="entry name" value="Histidine kinase-like ATPase, C-terminal domain"/>
    <property type="match status" value="1"/>
</dbReference>
<dbReference type="CDD" id="cd00082">
    <property type="entry name" value="HisKA"/>
    <property type="match status" value="1"/>
</dbReference>
<feature type="domain" description="PAC" evidence="10">
    <location>
        <begin position="466"/>
        <end position="517"/>
    </location>
</feature>
<gene>
    <name evidence="11" type="ORF">ACFSR2_02555</name>
</gene>
<dbReference type="InterPro" id="IPR035965">
    <property type="entry name" value="PAS-like_dom_sf"/>
</dbReference>
<dbReference type="InterPro" id="IPR052162">
    <property type="entry name" value="Sensor_kinase/Photoreceptor"/>
</dbReference>
<dbReference type="PANTHER" id="PTHR43304">
    <property type="entry name" value="PHYTOCHROME-LIKE PROTEIN CPH1"/>
    <property type="match status" value="1"/>
</dbReference>
<dbReference type="SMART" id="SM00448">
    <property type="entry name" value="REC"/>
    <property type="match status" value="1"/>
</dbReference>
<dbReference type="CDD" id="cd00130">
    <property type="entry name" value="PAS"/>
    <property type="match status" value="5"/>
</dbReference>